<sequence>MCTLSRLGGRASRSTVHTVAPSATAPGEMCTHLRPAAGASRNTVHTDVAAR</sequence>
<keyword evidence="3" id="KW-1185">Reference proteome</keyword>
<evidence type="ECO:0000313" key="2">
    <source>
        <dbReference type="EMBL" id="ERG64441.1"/>
    </source>
</evidence>
<evidence type="ECO:0000313" key="3">
    <source>
        <dbReference type="Proteomes" id="UP000016462"/>
    </source>
</evidence>
<comment type="caution">
    <text evidence="2">The sequence shown here is derived from an EMBL/GenBank/DDBJ whole genome shotgun (WGS) entry which is preliminary data.</text>
</comment>
<feature type="region of interest" description="Disordered" evidence="1">
    <location>
        <begin position="1"/>
        <end position="51"/>
    </location>
</feature>
<evidence type="ECO:0000256" key="1">
    <source>
        <dbReference type="SAM" id="MobiDB-lite"/>
    </source>
</evidence>
<name>U1MR82_9MICO</name>
<accession>U1MR82</accession>
<dbReference type="EMBL" id="ASHR01000021">
    <property type="protein sequence ID" value="ERG64441.1"/>
    <property type="molecule type" value="Genomic_DNA"/>
</dbReference>
<dbReference type="AlphaFoldDB" id="U1MR82"/>
<proteinExistence type="predicted"/>
<organism evidence="2 3">
    <name type="scientific">Agrococcus pavilionensis RW1</name>
    <dbReference type="NCBI Taxonomy" id="1330458"/>
    <lineage>
        <taxon>Bacteria</taxon>
        <taxon>Bacillati</taxon>
        <taxon>Actinomycetota</taxon>
        <taxon>Actinomycetes</taxon>
        <taxon>Micrococcales</taxon>
        <taxon>Microbacteriaceae</taxon>
        <taxon>Agrococcus</taxon>
    </lineage>
</organism>
<dbReference type="Proteomes" id="UP000016462">
    <property type="component" value="Unassembled WGS sequence"/>
</dbReference>
<gene>
    <name evidence="2" type="ORF">L332_08260</name>
</gene>
<reference evidence="2 3" key="1">
    <citation type="journal article" date="2013" name="Genome Announc.">
        <title>First draft genome sequence from a member of the genus agrococcus, isolated from modern microbialites.</title>
        <authorList>
            <person name="White R.A.III."/>
            <person name="Grassa C.J."/>
            <person name="Suttle C.A."/>
        </authorList>
    </citation>
    <scope>NUCLEOTIDE SEQUENCE [LARGE SCALE GENOMIC DNA]</scope>
    <source>
        <strain evidence="2 3">RW1</strain>
    </source>
</reference>
<protein>
    <submittedName>
        <fullName evidence="2">Uncharacterized protein</fullName>
    </submittedName>
</protein>